<evidence type="ECO:0000256" key="2">
    <source>
        <dbReference type="ARBA" id="ARBA00008964"/>
    </source>
</evidence>
<feature type="region of interest" description="Disordered" evidence="7">
    <location>
        <begin position="95"/>
        <end position="159"/>
    </location>
</feature>
<dbReference type="PROSITE" id="PS50811">
    <property type="entry name" value="WRKY"/>
    <property type="match status" value="1"/>
</dbReference>
<evidence type="ECO:0000256" key="1">
    <source>
        <dbReference type="ARBA" id="ARBA00004123"/>
    </source>
</evidence>
<dbReference type="GO" id="GO:0005634">
    <property type="term" value="C:nucleus"/>
    <property type="evidence" value="ECO:0007669"/>
    <property type="project" value="UniProtKB-SubCell"/>
</dbReference>
<evidence type="ECO:0000256" key="6">
    <source>
        <dbReference type="ARBA" id="ARBA00023242"/>
    </source>
</evidence>
<dbReference type="PANTHER" id="PTHR31221">
    <property type="entry name" value="WRKY TRANSCRIPTION FACTOR PROTEIN 1-RELATED"/>
    <property type="match status" value="1"/>
</dbReference>
<dbReference type="PIRSF" id="PIRSF038130">
    <property type="entry name" value="TF_WRKY_IIc"/>
    <property type="match status" value="1"/>
</dbReference>
<proteinExistence type="inferred from homology"/>
<evidence type="ECO:0000259" key="8">
    <source>
        <dbReference type="PROSITE" id="PS50811"/>
    </source>
</evidence>
<dbReference type="InterPro" id="IPR036576">
    <property type="entry name" value="WRKY_dom_sf"/>
</dbReference>
<accession>A0AAD7QA70</accession>
<keyword evidence="6" id="KW-0539">Nucleus</keyword>
<evidence type="ECO:0000313" key="9">
    <source>
        <dbReference type="EMBL" id="KAJ7977684.1"/>
    </source>
</evidence>
<dbReference type="Gene3D" id="2.20.25.80">
    <property type="entry name" value="WRKY domain"/>
    <property type="match status" value="1"/>
</dbReference>
<keyword evidence="10" id="KW-1185">Reference proteome</keyword>
<evidence type="ECO:0000256" key="5">
    <source>
        <dbReference type="ARBA" id="ARBA00023163"/>
    </source>
</evidence>
<keyword evidence="3" id="KW-0805">Transcription regulation</keyword>
<keyword evidence="4" id="KW-0238">DNA-binding</keyword>
<dbReference type="EMBL" id="JARAOO010000003">
    <property type="protein sequence ID" value="KAJ7977684.1"/>
    <property type="molecule type" value="Genomic_DNA"/>
</dbReference>
<dbReference type="InterPro" id="IPR017396">
    <property type="entry name" value="TF_WRKY_IIc"/>
</dbReference>
<feature type="compositionally biased region" description="Polar residues" evidence="7">
    <location>
        <begin position="95"/>
        <end position="105"/>
    </location>
</feature>
<dbReference type="KEGG" id="qsa:O6P43_007274"/>
<evidence type="ECO:0000313" key="10">
    <source>
        <dbReference type="Proteomes" id="UP001163823"/>
    </source>
</evidence>
<dbReference type="PANTHER" id="PTHR31221:SF289">
    <property type="entry name" value="WRKY TRANSCRIPTION FACTOR 68"/>
    <property type="match status" value="1"/>
</dbReference>
<comment type="subcellular location">
    <subcellularLocation>
        <location evidence="1">Nucleus</location>
    </subcellularLocation>
</comment>
<dbReference type="InterPro" id="IPR044810">
    <property type="entry name" value="WRKY_plant"/>
</dbReference>
<feature type="compositionally biased region" description="Low complexity" evidence="7">
    <location>
        <begin position="106"/>
        <end position="115"/>
    </location>
</feature>
<keyword evidence="5" id="KW-0804">Transcription</keyword>
<protein>
    <submittedName>
        <fullName evidence="9">WRKY transcription factor</fullName>
    </submittedName>
</protein>
<sequence>MEKGEMVMKMGDGTIGSSSFSGYNPNSYPFSSVSDLPDGEKNSLGFMDLLNMQDFGPLLDFPQEIPSSTVVINPSETDQGSVKEYCSDEVLNLRQRQQQQPATPNSSSVSTTSSTEGGVNDEQTKTTTMDQEVEDEEHQNKTKKQLKAKKTNQKKQREPRFAFMTKSEVDHLEDGYRWRKYGQKAVKHSPFPRSYYRCTSASCNVKKRVERSYNDPSIVVTTYEGQHTHPSPVVMPRPTSLAGAAVSTGCATKFASTSMPRNLYQYNHHQQQQPLVNKTLSSLSFHSNNYNGPSSAARMNNAAFLHCNQGAAVLRDHGLLQDIVSSHMLKEEHH</sequence>
<dbReference type="InterPro" id="IPR003657">
    <property type="entry name" value="WRKY_dom"/>
</dbReference>
<comment type="caution">
    <text evidence="9">The sequence shown here is derived from an EMBL/GenBank/DDBJ whole genome shotgun (WGS) entry which is preliminary data.</text>
</comment>
<feature type="domain" description="WRKY" evidence="8">
    <location>
        <begin position="167"/>
        <end position="232"/>
    </location>
</feature>
<evidence type="ECO:0000256" key="3">
    <source>
        <dbReference type="ARBA" id="ARBA00023015"/>
    </source>
</evidence>
<comment type="similarity">
    <text evidence="2">Belongs to the WRKY group II-c family.</text>
</comment>
<dbReference type="Pfam" id="PF03106">
    <property type="entry name" value="WRKY"/>
    <property type="match status" value="1"/>
</dbReference>
<dbReference type="FunFam" id="2.20.25.80:FF:000003">
    <property type="entry name" value="WRKY transcription factor 57"/>
    <property type="match status" value="1"/>
</dbReference>
<dbReference type="Proteomes" id="UP001163823">
    <property type="component" value="Chromosome 3"/>
</dbReference>
<feature type="compositionally biased region" description="Basic residues" evidence="7">
    <location>
        <begin position="141"/>
        <end position="154"/>
    </location>
</feature>
<dbReference type="SUPFAM" id="SSF118290">
    <property type="entry name" value="WRKY DNA-binding domain"/>
    <property type="match status" value="1"/>
</dbReference>
<dbReference type="GO" id="GO:0043565">
    <property type="term" value="F:sequence-specific DNA binding"/>
    <property type="evidence" value="ECO:0007669"/>
    <property type="project" value="InterPro"/>
</dbReference>
<gene>
    <name evidence="9" type="ORF">O6P43_007274</name>
</gene>
<evidence type="ECO:0000256" key="4">
    <source>
        <dbReference type="ARBA" id="ARBA00023125"/>
    </source>
</evidence>
<dbReference type="AlphaFoldDB" id="A0AAD7QA70"/>
<dbReference type="GO" id="GO:0003700">
    <property type="term" value="F:DNA-binding transcription factor activity"/>
    <property type="evidence" value="ECO:0007669"/>
    <property type="project" value="InterPro"/>
</dbReference>
<dbReference type="SMART" id="SM00774">
    <property type="entry name" value="WRKY"/>
    <property type="match status" value="1"/>
</dbReference>
<organism evidence="9 10">
    <name type="scientific">Quillaja saponaria</name>
    <name type="common">Soap bark tree</name>
    <dbReference type="NCBI Taxonomy" id="32244"/>
    <lineage>
        <taxon>Eukaryota</taxon>
        <taxon>Viridiplantae</taxon>
        <taxon>Streptophyta</taxon>
        <taxon>Embryophyta</taxon>
        <taxon>Tracheophyta</taxon>
        <taxon>Spermatophyta</taxon>
        <taxon>Magnoliopsida</taxon>
        <taxon>eudicotyledons</taxon>
        <taxon>Gunneridae</taxon>
        <taxon>Pentapetalae</taxon>
        <taxon>rosids</taxon>
        <taxon>fabids</taxon>
        <taxon>Fabales</taxon>
        <taxon>Quillajaceae</taxon>
        <taxon>Quillaja</taxon>
    </lineage>
</organism>
<name>A0AAD7QA70_QUISA</name>
<evidence type="ECO:0000256" key="7">
    <source>
        <dbReference type="SAM" id="MobiDB-lite"/>
    </source>
</evidence>
<reference evidence="9" key="1">
    <citation type="journal article" date="2023" name="Science">
        <title>Elucidation of the pathway for biosynthesis of saponin adjuvants from the soapbark tree.</title>
        <authorList>
            <person name="Reed J."/>
            <person name="Orme A."/>
            <person name="El-Demerdash A."/>
            <person name="Owen C."/>
            <person name="Martin L.B.B."/>
            <person name="Misra R.C."/>
            <person name="Kikuchi S."/>
            <person name="Rejzek M."/>
            <person name="Martin A.C."/>
            <person name="Harkess A."/>
            <person name="Leebens-Mack J."/>
            <person name="Louveau T."/>
            <person name="Stephenson M.J."/>
            <person name="Osbourn A."/>
        </authorList>
    </citation>
    <scope>NUCLEOTIDE SEQUENCE</scope>
    <source>
        <strain evidence="9">S10</strain>
    </source>
</reference>